<dbReference type="AlphaFoldDB" id="A0AA35P5Q7"/>
<evidence type="ECO:0000256" key="1">
    <source>
        <dbReference type="SAM" id="MobiDB-lite"/>
    </source>
</evidence>
<proteinExistence type="predicted"/>
<accession>A0AA35P5Q7</accession>
<reference evidence="2" key="1">
    <citation type="submission" date="2022-12" db="EMBL/GenBank/DDBJ databases">
        <authorList>
            <person name="Alioto T."/>
            <person name="Alioto T."/>
            <person name="Gomez Garrido J."/>
        </authorList>
    </citation>
    <scope>NUCLEOTIDE SEQUENCE</scope>
</reference>
<evidence type="ECO:0000313" key="2">
    <source>
        <dbReference type="EMBL" id="CAI5773890.1"/>
    </source>
</evidence>
<feature type="region of interest" description="Disordered" evidence="1">
    <location>
        <begin position="23"/>
        <end position="74"/>
    </location>
</feature>
<organism evidence="2 3">
    <name type="scientific">Podarcis lilfordi</name>
    <name type="common">Lilford's wall lizard</name>
    <dbReference type="NCBI Taxonomy" id="74358"/>
    <lineage>
        <taxon>Eukaryota</taxon>
        <taxon>Metazoa</taxon>
        <taxon>Chordata</taxon>
        <taxon>Craniata</taxon>
        <taxon>Vertebrata</taxon>
        <taxon>Euteleostomi</taxon>
        <taxon>Lepidosauria</taxon>
        <taxon>Squamata</taxon>
        <taxon>Bifurcata</taxon>
        <taxon>Unidentata</taxon>
        <taxon>Episquamata</taxon>
        <taxon>Laterata</taxon>
        <taxon>Lacertibaenia</taxon>
        <taxon>Lacertidae</taxon>
        <taxon>Podarcis</taxon>
    </lineage>
</organism>
<dbReference type="EMBL" id="OX395130">
    <property type="protein sequence ID" value="CAI5773890.1"/>
    <property type="molecule type" value="Genomic_DNA"/>
</dbReference>
<gene>
    <name evidence="2" type="ORF">PODLI_1B030847</name>
</gene>
<evidence type="ECO:0000313" key="3">
    <source>
        <dbReference type="Proteomes" id="UP001178461"/>
    </source>
</evidence>
<protein>
    <submittedName>
        <fullName evidence="2">Uncharacterized protein</fullName>
    </submittedName>
</protein>
<keyword evidence="3" id="KW-1185">Reference proteome</keyword>
<feature type="compositionally biased region" description="Basic and acidic residues" evidence="1">
    <location>
        <begin position="32"/>
        <end position="41"/>
    </location>
</feature>
<sequence length="74" mass="8413">MLLFMTSDPAPWKHVVMTKTHRERLQGHKSHSKEEAREKLNTTESQGMCNFATHQAKGSPPHPQHFSVSSEVCD</sequence>
<name>A0AA35P5Q7_9SAUR</name>
<dbReference type="Proteomes" id="UP001178461">
    <property type="component" value="Chromosome 5"/>
</dbReference>